<name>I3SSH2_LOTJA</name>
<evidence type="ECO:0000256" key="1">
    <source>
        <dbReference type="SAM" id="MobiDB-lite"/>
    </source>
</evidence>
<protein>
    <submittedName>
        <fullName evidence="2">Uncharacterized protein</fullName>
    </submittedName>
</protein>
<organism evidence="2">
    <name type="scientific">Lotus japonicus</name>
    <name type="common">Lotus corniculatus var. japonicus</name>
    <dbReference type="NCBI Taxonomy" id="34305"/>
    <lineage>
        <taxon>Eukaryota</taxon>
        <taxon>Viridiplantae</taxon>
        <taxon>Streptophyta</taxon>
        <taxon>Embryophyta</taxon>
        <taxon>Tracheophyta</taxon>
        <taxon>Spermatophyta</taxon>
        <taxon>Magnoliopsida</taxon>
        <taxon>eudicotyledons</taxon>
        <taxon>Gunneridae</taxon>
        <taxon>Pentapetalae</taxon>
        <taxon>rosids</taxon>
        <taxon>fabids</taxon>
        <taxon>Fabales</taxon>
        <taxon>Fabaceae</taxon>
        <taxon>Papilionoideae</taxon>
        <taxon>50 kb inversion clade</taxon>
        <taxon>NPAAA clade</taxon>
        <taxon>Hologalegina</taxon>
        <taxon>robinioid clade</taxon>
        <taxon>Loteae</taxon>
        <taxon>Lotus</taxon>
    </lineage>
</organism>
<proteinExistence type="evidence at transcript level"/>
<dbReference type="AlphaFoldDB" id="I3SSH2"/>
<accession>I3SSH2</accession>
<dbReference type="EMBL" id="BT143420">
    <property type="protein sequence ID" value="AFK43214.1"/>
    <property type="molecule type" value="mRNA"/>
</dbReference>
<feature type="region of interest" description="Disordered" evidence="1">
    <location>
        <begin position="19"/>
        <end position="43"/>
    </location>
</feature>
<evidence type="ECO:0000313" key="2">
    <source>
        <dbReference type="EMBL" id="AFK43214.1"/>
    </source>
</evidence>
<reference evidence="2" key="1">
    <citation type="submission" date="2012-05" db="EMBL/GenBank/DDBJ databases">
        <authorList>
            <person name="Krishnakumar V."/>
            <person name="Cheung F."/>
            <person name="Xiao Y."/>
            <person name="Chan A."/>
            <person name="Moskal W.A."/>
            <person name="Town C.D."/>
        </authorList>
    </citation>
    <scope>NUCLEOTIDE SEQUENCE</scope>
</reference>
<sequence>MTAKISEVPAFSPFSQYLRSLPTSPSQKTKKEPSLLKEMPFGN</sequence>